<feature type="region of interest" description="Disordered" evidence="1">
    <location>
        <begin position="50"/>
        <end position="73"/>
    </location>
</feature>
<keyword evidence="2" id="KW-0732">Signal</keyword>
<feature type="compositionally biased region" description="Acidic residues" evidence="1">
    <location>
        <begin position="61"/>
        <end position="70"/>
    </location>
</feature>
<accession>A0A8J9ZI85</accession>
<dbReference type="AlphaFoldDB" id="A0A8J9ZI85"/>
<evidence type="ECO:0000313" key="3">
    <source>
        <dbReference type="EMBL" id="CAH1255184.1"/>
    </source>
</evidence>
<organism evidence="3 4">
    <name type="scientific">Branchiostoma lanceolatum</name>
    <name type="common">Common lancelet</name>
    <name type="synonym">Amphioxus lanceolatum</name>
    <dbReference type="NCBI Taxonomy" id="7740"/>
    <lineage>
        <taxon>Eukaryota</taxon>
        <taxon>Metazoa</taxon>
        <taxon>Chordata</taxon>
        <taxon>Cephalochordata</taxon>
        <taxon>Leptocardii</taxon>
        <taxon>Amphioxiformes</taxon>
        <taxon>Branchiostomatidae</taxon>
        <taxon>Branchiostoma</taxon>
    </lineage>
</organism>
<protein>
    <submittedName>
        <fullName evidence="3">Hypp1484 protein</fullName>
    </submittedName>
</protein>
<name>A0A8J9ZI85_BRALA</name>
<evidence type="ECO:0000256" key="1">
    <source>
        <dbReference type="SAM" id="MobiDB-lite"/>
    </source>
</evidence>
<evidence type="ECO:0000313" key="4">
    <source>
        <dbReference type="Proteomes" id="UP000838412"/>
    </source>
</evidence>
<reference evidence="3" key="1">
    <citation type="submission" date="2022-01" db="EMBL/GenBank/DDBJ databases">
        <authorList>
            <person name="Braso-Vives M."/>
        </authorList>
    </citation>
    <scope>NUCLEOTIDE SEQUENCE</scope>
</reference>
<feature type="chain" id="PRO_5035438442" evidence="2">
    <location>
        <begin position="23"/>
        <end position="95"/>
    </location>
</feature>
<dbReference type="EMBL" id="OV696687">
    <property type="protein sequence ID" value="CAH1255184.1"/>
    <property type="molecule type" value="Genomic_DNA"/>
</dbReference>
<gene>
    <name evidence="3" type="primary">Hypp1484</name>
    <name evidence="3" type="ORF">BLAG_LOCUS14336</name>
</gene>
<evidence type="ECO:0000256" key="2">
    <source>
        <dbReference type="SAM" id="SignalP"/>
    </source>
</evidence>
<proteinExistence type="predicted"/>
<keyword evidence="4" id="KW-1185">Reference proteome</keyword>
<dbReference type="Proteomes" id="UP000838412">
    <property type="component" value="Chromosome 2"/>
</dbReference>
<feature type="signal peptide" evidence="2">
    <location>
        <begin position="1"/>
        <end position="22"/>
    </location>
</feature>
<sequence length="95" mass="10401">MKNLAALVMVLTVALLADVGHGWRRRSSLQKKEESGLQIDGEAAEFVEEDEGLEMKGENDGGLEEEEETDGGLVMEKLEALEDELDVLKEGLQKG</sequence>